<comment type="domain">
    <text evidence="6">The N-terminal domain determines nucleotide recognition and specific binding, while the C-terminal domain determines the specific binding to the target protein.</text>
</comment>
<feature type="domain" description="MobA-like NTP transferase" evidence="7">
    <location>
        <begin position="22"/>
        <end position="185"/>
    </location>
</feature>
<keyword evidence="5 6" id="KW-0460">Magnesium</keyword>
<comment type="subcellular location">
    <subcellularLocation>
        <location evidence="6">Cytoplasm</location>
    </subcellularLocation>
</comment>
<evidence type="ECO:0000313" key="8">
    <source>
        <dbReference type="EMBL" id="MBW3098009.1"/>
    </source>
</evidence>
<keyword evidence="2 6" id="KW-0808">Transferase</keyword>
<gene>
    <name evidence="6 8" type="primary">mobA</name>
    <name evidence="8" type="ORF">KY465_12020</name>
</gene>
<evidence type="ECO:0000256" key="5">
    <source>
        <dbReference type="ARBA" id="ARBA00022842"/>
    </source>
</evidence>
<dbReference type="GO" id="GO:0061603">
    <property type="term" value="F:molybdenum cofactor guanylyltransferase activity"/>
    <property type="evidence" value="ECO:0007669"/>
    <property type="project" value="UniProtKB-EC"/>
</dbReference>
<comment type="function">
    <text evidence="6">Transfers a GMP moiety from GTP to Mo-molybdopterin (Mo-MPT) cofactor (Moco or molybdenum cofactor) to form Mo-molybdopterin guanine dinucleotide (Mo-MGD) cofactor.</text>
</comment>
<evidence type="ECO:0000256" key="3">
    <source>
        <dbReference type="ARBA" id="ARBA00022723"/>
    </source>
</evidence>
<evidence type="ECO:0000256" key="6">
    <source>
        <dbReference type="HAMAP-Rule" id="MF_00316"/>
    </source>
</evidence>
<keyword evidence="8" id="KW-0548">Nucleotidyltransferase</keyword>
<comment type="similarity">
    <text evidence="6">Belongs to the MobA family.</text>
</comment>
<evidence type="ECO:0000313" key="9">
    <source>
        <dbReference type="Proteomes" id="UP001430804"/>
    </source>
</evidence>
<dbReference type="EMBL" id="JAHWQX010000003">
    <property type="protein sequence ID" value="MBW3098009.1"/>
    <property type="molecule type" value="Genomic_DNA"/>
</dbReference>
<evidence type="ECO:0000256" key="4">
    <source>
        <dbReference type="ARBA" id="ARBA00022741"/>
    </source>
</evidence>
<keyword evidence="6" id="KW-0342">GTP-binding</keyword>
<feature type="binding site" evidence="6">
    <location>
        <begin position="25"/>
        <end position="27"/>
    </location>
    <ligand>
        <name>GTP</name>
        <dbReference type="ChEBI" id="CHEBI:37565"/>
    </ligand>
</feature>
<feature type="binding site" evidence="6">
    <location>
        <position position="122"/>
    </location>
    <ligand>
        <name>Mg(2+)</name>
        <dbReference type="ChEBI" id="CHEBI:18420"/>
    </ligand>
</feature>
<dbReference type="Pfam" id="PF12804">
    <property type="entry name" value="NTP_transf_3"/>
    <property type="match status" value="1"/>
</dbReference>
<dbReference type="InterPro" id="IPR025877">
    <property type="entry name" value="MobA-like_NTP_Trfase"/>
</dbReference>
<evidence type="ECO:0000256" key="1">
    <source>
        <dbReference type="ARBA" id="ARBA00022490"/>
    </source>
</evidence>
<feature type="binding site" evidence="6">
    <location>
        <position position="88"/>
    </location>
    <ligand>
        <name>GTP</name>
        <dbReference type="ChEBI" id="CHEBI:37565"/>
    </ligand>
</feature>
<dbReference type="CDD" id="cd02503">
    <property type="entry name" value="MobA"/>
    <property type="match status" value="1"/>
</dbReference>
<keyword evidence="1 6" id="KW-0963">Cytoplasm</keyword>
<dbReference type="HAMAP" id="MF_00316">
    <property type="entry name" value="MobA"/>
    <property type="match status" value="1"/>
</dbReference>
<comment type="cofactor">
    <cofactor evidence="6">
        <name>Mg(2+)</name>
        <dbReference type="ChEBI" id="CHEBI:18420"/>
    </cofactor>
</comment>
<feature type="binding site" evidence="6">
    <location>
        <position position="70"/>
    </location>
    <ligand>
        <name>GTP</name>
        <dbReference type="ChEBI" id="CHEBI:37565"/>
    </ligand>
</feature>
<keyword evidence="4 6" id="KW-0547">Nucleotide-binding</keyword>
<feature type="binding site" evidence="6">
    <location>
        <position position="122"/>
    </location>
    <ligand>
        <name>GTP</name>
        <dbReference type="ChEBI" id="CHEBI:37565"/>
    </ligand>
</feature>
<comment type="catalytic activity">
    <reaction evidence="6">
        <text>Mo-molybdopterin + GTP + H(+) = Mo-molybdopterin guanine dinucleotide + diphosphate</text>
        <dbReference type="Rhea" id="RHEA:34243"/>
        <dbReference type="ChEBI" id="CHEBI:15378"/>
        <dbReference type="ChEBI" id="CHEBI:33019"/>
        <dbReference type="ChEBI" id="CHEBI:37565"/>
        <dbReference type="ChEBI" id="CHEBI:71302"/>
        <dbReference type="ChEBI" id="CHEBI:71310"/>
        <dbReference type="EC" id="2.7.7.77"/>
    </reaction>
</comment>
<proteinExistence type="inferred from homology"/>
<dbReference type="RefSeq" id="WP_219201953.1">
    <property type="nucleotide sequence ID" value="NZ_JAHWQX010000003.1"/>
</dbReference>
<reference evidence="8" key="1">
    <citation type="submission" date="2021-07" db="EMBL/GenBank/DDBJ databases">
        <title>Pseudohoeflea marina sp. nov. a polyhydroxyalcanoate-producing bacterium.</title>
        <authorList>
            <person name="Zheng W."/>
            <person name="Yu S."/>
            <person name="Huang Y."/>
        </authorList>
    </citation>
    <scope>NUCLEOTIDE SEQUENCE</scope>
    <source>
        <strain evidence="8">DP4N28-3</strain>
    </source>
</reference>
<dbReference type="InterPro" id="IPR013482">
    <property type="entry name" value="Molybde_CF_guanTrfase"/>
</dbReference>
<protein>
    <recommendedName>
        <fullName evidence="6">Molybdenum cofactor guanylyltransferase</fullName>
        <shortName evidence="6">MoCo guanylyltransferase</shortName>
        <ecNumber evidence="6">2.7.7.77</ecNumber>
    </recommendedName>
    <alternativeName>
        <fullName evidence="6">GTP:molybdopterin guanylyltransferase</fullName>
    </alternativeName>
    <alternativeName>
        <fullName evidence="6">Mo-MPT guanylyltransferase</fullName>
    </alternativeName>
    <alternativeName>
        <fullName evidence="6">Molybdopterin guanylyltransferase</fullName>
    </alternativeName>
    <alternativeName>
        <fullName evidence="6">Molybdopterin-guanine dinucleotide synthase</fullName>
        <shortName evidence="6">MGD synthase</shortName>
    </alternativeName>
</protein>
<sequence>MTARNRPHDQAVNPPPGAAIAAAIIAGGAGRRMGTSAEGRDKPMRLLAGRPLIEHVVARMQPQARLVAINANGDPDRFAGMAVPVIADRPGPGAGPLRGIATMLDWAAGQPQITHLATAPADCPFLPRDLVERLAAACTSPGCAAVAASGGRTHPLCGLWPVTLAPLLENHLHSAADLSIRAFLDRIACATVEFPFANRADPFFNINRPEDLETAERILANR</sequence>
<evidence type="ECO:0000256" key="2">
    <source>
        <dbReference type="ARBA" id="ARBA00022679"/>
    </source>
</evidence>
<dbReference type="PANTHER" id="PTHR19136:SF81">
    <property type="entry name" value="MOLYBDENUM COFACTOR GUANYLYLTRANSFERASE"/>
    <property type="match status" value="1"/>
</dbReference>
<dbReference type="Proteomes" id="UP001430804">
    <property type="component" value="Unassembled WGS sequence"/>
</dbReference>
<accession>A0ABS6WSH2</accession>
<keyword evidence="9" id="KW-1185">Reference proteome</keyword>
<feature type="binding site" evidence="6">
    <location>
        <position position="42"/>
    </location>
    <ligand>
        <name>GTP</name>
        <dbReference type="ChEBI" id="CHEBI:37565"/>
    </ligand>
</feature>
<evidence type="ECO:0000259" key="7">
    <source>
        <dbReference type="Pfam" id="PF12804"/>
    </source>
</evidence>
<name>A0ABS6WSH2_9HYPH</name>
<organism evidence="8 9">
    <name type="scientific">Pseudohoeflea coraliihabitans</name>
    <dbReference type="NCBI Taxonomy" id="2860393"/>
    <lineage>
        <taxon>Bacteria</taxon>
        <taxon>Pseudomonadati</taxon>
        <taxon>Pseudomonadota</taxon>
        <taxon>Alphaproteobacteria</taxon>
        <taxon>Hyphomicrobiales</taxon>
        <taxon>Rhizobiaceae</taxon>
        <taxon>Pseudohoeflea</taxon>
    </lineage>
</organism>
<comment type="subunit">
    <text evidence="6">Monomer.</text>
</comment>
<comment type="caution">
    <text evidence="8">The sequence shown here is derived from an EMBL/GenBank/DDBJ whole genome shotgun (WGS) entry which is preliminary data.</text>
</comment>
<keyword evidence="6" id="KW-0501">Molybdenum cofactor biosynthesis</keyword>
<keyword evidence="3 6" id="KW-0479">Metal-binding</keyword>
<dbReference type="EC" id="2.7.7.77" evidence="6"/>
<dbReference type="PANTHER" id="PTHR19136">
    <property type="entry name" value="MOLYBDENUM COFACTOR GUANYLYLTRANSFERASE"/>
    <property type="match status" value="1"/>
</dbReference>
<dbReference type="NCBIfam" id="TIGR02665">
    <property type="entry name" value="molyb_mobA"/>
    <property type="match status" value="1"/>
</dbReference>